<dbReference type="EMBL" id="CAJNOG010000006">
    <property type="protein sequence ID" value="CAF0734274.1"/>
    <property type="molecule type" value="Genomic_DNA"/>
</dbReference>
<evidence type="ECO:0000313" key="4">
    <source>
        <dbReference type="Proteomes" id="UP000663845"/>
    </source>
</evidence>
<gene>
    <name evidence="3" type="ORF">JYZ213_LOCUS1444</name>
</gene>
<dbReference type="Proteomes" id="UP000663845">
    <property type="component" value="Unassembled WGS sequence"/>
</dbReference>
<sequence length="235" mass="26699">MRLLCLITLFIVFTINYCEDLEKYRLLREQCLRVPSNSECLKLELKFLELDKKCQKITTSQQVLICKEVRAKLCFIFPSACGQTTQKPTSSSSPAKKKVTKKKLVTKPKLVETTTTTTTTTVTKPKSVVTTKKSTIITTITTSKENLNINSTLSNEEFVKVPFDPDELRTRGEYCIRHGKEKKCQELLTNLKTTYSTCGKKTATPKPQQIDCHSFQTHLCKAFPKFPPCLKKTTT</sequence>
<evidence type="ECO:0000256" key="1">
    <source>
        <dbReference type="SAM" id="MobiDB-lite"/>
    </source>
</evidence>
<feature type="signal peptide" evidence="2">
    <location>
        <begin position="1"/>
        <end position="18"/>
    </location>
</feature>
<evidence type="ECO:0000313" key="3">
    <source>
        <dbReference type="EMBL" id="CAF0734274.1"/>
    </source>
</evidence>
<proteinExistence type="predicted"/>
<feature type="region of interest" description="Disordered" evidence="1">
    <location>
        <begin position="82"/>
        <end position="101"/>
    </location>
</feature>
<dbReference type="AlphaFoldDB" id="A0A813N899"/>
<evidence type="ECO:0000256" key="2">
    <source>
        <dbReference type="SAM" id="SignalP"/>
    </source>
</evidence>
<feature type="chain" id="PRO_5032581117" evidence="2">
    <location>
        <begin position="19"/>
        <end position="235"/>
    </location>
</feature>
<reference evidence="3" key="1">
    <citation type="submission" date="2021-02" db="EMBL/GenBank/DDBJ databases">
        <authorList>
            <person name="Nowell W R."/>
        </authorList>
    </citation>
    <scope>NUCLEOTIDE SEQUENCE</scope>
</reference>
<keyword evidence="2" id="KW-0732">Signal</keyword>
<organism evidence="3 4">
    <name type="scientific">Adineta steineri</name>
    <dbReference type="NCBI Taxonomy" id="433720"/>
    <lineage>
        <taxon>Eukaryota</taxon>
        <taxon>Metazoa</taxon>
        <taxon>Spiralia</taxon>
        <taxon>Gnathifera</taxon>
        <taxon>Rotifera</taxon>
        <taxon>Eurotatoria</taxon>
        <taxon>Bdelloidea</taxon>
        <taxon>Adinetida</taxon>
        <taxon>Adinetidae</taxon>
        <taxon>Adineta</taxon>
    </lineage>
</organism>
<feature type="compositionally biased region" description="Low complexity" evidence="1">
    <location>
        <begin position="84"/>
        <end position="94"/>
    </location>
</feature>
<comment type="caution">
    <text evidence="3">The sequence shown here is derived from an EMBL/GenBank/DDBJ whole genome shotgun (WGS) entry which is preliminary data.</text>
</comment>
<accession>A0A813N899</accession>
<protein>
    <submittedName>
        <fullName evidence="3">Uncharacterized protein</fullName>
    </submittedName>
</protein>
<name>A0A813N899_9BILA</name>